<keyword evidence="3" id="KW-1185">Reference proteome</keyword>
<protein>
    <submittedName>
        <fullName evidence="2">Uncharacterized protein</fullName>
    </submittedName>
</protein>
<proteinExistence type="predicted"/>
<comment type="caution">
    <text evidence="2">The sequence shown here is derived from an EMBL/GenBank/DDBJ whole genome shotgun (WGS) entry which is preliminary data.</text>
</comment>
<dbReference type="AlphaFoldDB" id="A0AAD5P0X2"/>
<organism evidence="2 3">
    <name type="scientific">Acer negundo</name>
    <name type="common">Box elder</name>
    <dbReference type="NCBI Taxonomy" id="4023"/>
    <lineage>
        <taxon>Eukaryota</taxon>
        <taxon>Viridiplantae</taxon>
        <taxon>Streptophyta</taxon>
        <taxon>Embryophyta</taxon>
        <taxon>Tracheophyta</taxon>
        <taxon>Spermatophyta</taxon>
        <taxon>Magnoliopsida</taxon>
        <taxon>eudicotyledons</taxon>
        <taxon>Gunneridae</taxon>
        <taxon>Pentapetalae</taxon>
        <taxon>rosids</taxon>
        <taxon>malvids</taxon>
        <taxon>Sapindales</taxon>
        <taxon>Sapindaceae</taxon>
        <taxon>Hippocastanoideae</taxon>
        <taxon>Acereae</taxon>
        <taxon>Acer</taxon>
    </lineage>
</organism>
<evidence type="ECO:0000313" key="3">
    <source>
        <dbReference type="Proteomes" id="UP001064489"/>
    </source>
</evidence>
<evidence type="ECO:0000256" key="1">
    <source>
        <dbReference type="SAM" id="MobiDB-lite"/>
    </source>
</evidence>
<evidence type="ECO:0000313" key="2">
    <source>
        <dbReference type="EMBL" id="KAI9195715.1"/>
    </source>
</evidence>
<reference evidence="2" key="1">
    <citation type="journal article" date="2022" name="Plant J.">
        <title>Strategies of tolerance reflected in two North American maple genomes.</title>
        <authorList>
            <person name="McEvoy S.L."/>
            <person name="Sezen U.U."/>
            <person name="Trouern-Trend A."/>
            <person name="McMahon S.M."/>
            <person name="Schaberg P.G."/>
            <person name="Yang J."/>
            <person name="Wegrzyn J.L."/>
            <person name="Swenson N.G."/>
        </authorList>
    </citation>
    <scope>NUCLEOTIDE SEQUENCE</scope>
    <source>
        <strain evidence="2">91603</strain>
    </source>
</reference>
<dbReference type="EMBL" id="JAJSOW010000003">
    <property type="protein sequence ID" value="KAI9195715.1"/>
    <property type="molecule type" value="Genomic_DNA"/>
</dbReference>
<accession>A0AAD5P0X2</accession>
<reference evidence="2" key="2">
    <citation type="submission" date="2023-02" db="EMBL/GenBank/DDBJ databases">
        <authorList>
            <person name="Swenson N.G."/>
            <person name="Wegrzyn J.L."/>
            <person name="Mcevoy S.L."/>
        </authorList>
    </citation>
    <scope>NUCLEOTIDE SEQUENCE</scope>
    <source>
        <strain evidence="2">91603</strain>
        <tissue evidence="2">Leaf</tissue>
    </source>
</reference>
<sequence>MVREGREDAMEEGDASIHQSKTRTWFIESRNSNEPASKKRLFDGDVESLRHPFLIYNSSNFLLYKETTGRLYISLQIFFSTKKLLEDFGRDCTATYSIIHRL</sequence>
<dbReference type="Proteomes" id="UP001064489">
    <property type="component" value="Chromosome 1"/>
</dbReference>
<gene>
    <name evidence="2" type="ORF">LWI28_017412</name>
</gene>
<feature type="region of interest" description="Disordered" evidence="1">
    <location>
        <begin position="1"/>
        <end position="21"/>
    </location>
</feature>
<name>A0AAD5P0X2_ACENE</name>